<keyword evidence="1" id="KW-0812">Transmembrane</keyword>
<proteinExistence type="predicted"/>
<comment type="caution">
    <text evidence="3">The sequence shown here is derived from an EMBL/GenBank/DDBJ whole genome shotgun (WGS) entry which is preliminary data.</text>
</comment>
<dbReference type="Pfam" id="PF07790">
    <property type="entry name" value="Pilin_N"/>
    <property type="match status" value="1"/>
</dbReference>
<accession>A0A483CVG0</accession>
<dbReference type="EMBL" id="PGCL01000007">
    <property type="protein sequence ID" value="TAJ43396.1"/>
    <property type="molecule type" value="Genomic_DNA"/>
</dbReference>
<evidence type="ECO:0000259" key="2">
    <source>
        <dbReference type="Pfam" id="PF07790"/>
    </source>
</evidence>
<evidence type="ECO:0000256" key="1">
    <source>
        <dbReference type="SAM" id="Phobius"/>
    </source>
</evidence>
<keyword evidence="4" id="KW-1185">Reference proteome</keyword>
<dbReference type="PANTHER" id="PTHR38138">
    <property type="entry name" value="VNG6441H"/>
    <property type="match status" value="1"/>
</dbReference>
<dbReference type="AlphaFoldDB" id="A0A483CVG0"/>
<keyword evidence="1" id="KW-1133">Transmembrane helix</keyword>
<feature type="domain" description="Archaeal Type IV pilin N-terminal" evidence="2">
    <location>
        <begin position="9"/>
        <end position="81"/>
    </location>
</feature>
<protein>
    <recommendedName>
        <fullName evidence="2">Archaeal Type IV pilin N-terminal domain-containing protein</fullName>
    </recommendedName>
</protein>
<evidence type="ECO:0000313" key="4">
    <source>
        <dbReference type="Proteomes" id="UP000292580"/>
    </source>
</evidence>
<dbReference type="Proteomes" id="UP000292580">
    <property type="component" value="Unassembled WGS sequence"/>
</dbReference>
<sequence>MTMDRIYEEGVSEVIGAVLLISLVVLGVAIVAVTILSQPPPAEVPRVSVVAATSTDNTTFVLFHEGGDTLSEGEYRIYVDNGSGLEDRTDEFTLSGDGIWSIGENLTYTGDVAQIERVVVSVVDSSGGEMVIAEPRYAAAAVDAGGFVDEGGAGTWPVVTVTPEGGENETSSEMIVGPDVVNNYVIDASKDFTFSVNISTPSAHYVHMAIYNYNDLKESNKGELSSHIIALNLTQSEAEAFYYNHTLKTTENLGADGDLISVTAIVYDINNSVIAYQSVLGTLDT</sequence>
<reference evidence="3 4" key="1">
    <citation type="submission" date="2017-11" db="EMBL/GenBank/DDBJ databases">
        <title>Isolation and Characterization of Methanofollis Species from Methane Seep Offshore SW Taiwan.</title>
        <authorList>
            <person name="Teng N.-H."/>
            <person name="Lai M.-C."/>
            <person name="Chen S.-C."/>
        </authorList>
    </citation>
    <scope>NUCLEOTIDE SEQUENCE [LARGE SCALE GENOMIC DNA]</scope>
    <source>
        <strain evidence="3 4">FWC-SCC2</strain>
    </source>
</reference>
<name>A0A483CVG0_9EURY</name>
<keyword evidence="1" id="KW-0472">Membrane</keyword>
<evidence type="ECO:0000313" key="3">
    <source>
        <dbReference type="EMBL" id="TAJ43396.1"/>
    </source>
</evidence>
<dbReference type="InterPro" id="IPR012859">
    <property type="entry name" value="Pilin_N_archaeal"/>
</dbReference>
<organism evidence="3 4">
    <name type="scientific">Methanofollis fontis</name>
    <dbReference type="NCBI Taxonomy" id="2052832"/>
    <lineage>
        <taxon>Archaea</taxon>
        <taxon>Methanobacteriati</taxon>
        <taxon>Methanobacteriota</taxon>
        <taxon>Stenosarchaea group</taxon>
        <taxon>Methanomicrobia</taxon>
        <taxon>Methanomicrobiales</taxon>
        <taxon>Methanomicrobiaceae</taxon>
        <taxon>Methanofollis</taxon>
    </lineage>
</organism>
<feature type="transmembrane region" description="Helical" evidence="1">
    <location>
        <begin position="14"/>
        <end position="36"/>
    </location>
</feature>
<dbReference type="PANTHER" id="PTHR38138:SF1">
    <property type="entry name" value="ARCHAEAL TYPE IV PILIN N-TERMINAL DOMAIN-CONTAINING PROTEIN"/>
    <property type="match status" value="1"/>
</dbReference>
<gene>
    <name evidence="3" type="ORF">CUJ86_11080</name>
</gene>